<evidence type="ECO:0000256" key="1">
    <source>
        <dbReference type="SAM" id="MobiDB-lite"/>
    </source>
</evidence>
<feature type="compositionally biased region" description="Low complexity" evidence="1">
    <location>
        <begin position="67"/>
        <end position="83"/>
    </location>
</feature>
<gene>
    <name evidence="2" type="ORF">LTR05_002555</name>
</gene>
<organism evidence="2 3">
    <name type="scientific">Lithohypha guttulata</name>
    <dbReference type="NCBI Taxonomy" id="1690604"/>
    <lineage>
        <taxon>Eukaryota</taxon>
        <taxon>Fungi</taxon>
        <taxon>Dikarya</taxon>
        <taxon>Ascomycota</taxon>
        <taxon>Pezizomycotina</taxon>
        <taxon>Eurotiomycetes</taxon>
        <taxon>Chaetothyriomycetidae</taxon>
        <taxon>Chaetothyriales</taxon>
        <taxon>Trichomeriaceae</taxon>
        <taxon>Lithohypha</taxon>
    </lineage>
</organism>
<name>A0AAN7T428_9EURO</name>
<keyword evidence="3" id="KW-1185">Reference proteome</keyword>
<evidence type="ECO:0000313" key="3">
    <source>
        <dbReference type="Proteomes" id="UP001309876"/>
    </source>
</evidence>
<reference evidence="2 3" key="1">
    <citation type="submission" date="2023-08" db="EMBL/GenBank/DDBJ databases">
        <title>Black Yeasts Isolated from many extreme environments.</title>
        <authorList>
            <person name="Coleine C."/>
            <person name="Stajich J.E."/>
            <person name="Selbmann L."/>
        </authorList>
    </citation>
    <scope>NUCLEOTIDE SEQUENCE [LARGE SCALE GENOMIC DNA]</scope>
    <source>
        <strain evidence="2 3">CCFEE 5910</strain>
    </source>
</reference>
<evidence type="ECO:0000313" key="2">
    <source>
        <dbReference type="EMBL" id="KAK5088337.1"/>
    </source>
</evidence>
<proteinExistence type="predicted"/>
<sequence>MPFKWTPESEREMLFQIIKSLDIKPPQSVFTDVAAVIGEGTKFYKLKREAEALHAKAGEGGVGVPNTPSTKKSAAKAKPTPKSLGKKRKATIANEDDEPDAIDTPTKKPKKEEDEDEQGNKEDQRVVNQHTFTY</sequence>
<feature type="region of interest" description="Disordered" evidence="1">
    <location>
        <begin position="55"/>
        <end position="134"/>
    </location>
</feature>
<dbReference type="Proteomes" id="UP001309876">
    <property type="component" value="Unassembled WGS sequence"/>
</dbReference>
<protein>
    <submittedName>
        <fullName evidence="2">Uncharacterized protein</fullName>
    </submittedName>
</protein>
<comment type="caution">
    <text evidence="2">The sequence shown here is derived from an EMBL/GenBank/DDBJ whole genome shotgun (WGS) entry which is preliminary data.</text>
</comment>
<dbReference type="AlphaFoldDB" id="A0AAN7T428"/>
<dbReference type="EMBL" id="JAVRRJ010000002">
    <property type="protein sequence ID" value="KAK5088337.1"/>
    <property type="molecule type" value="Genomic_DNA"/>
</dbReference>
<accession>A0AAN7T428</accession>